<organism evidence="2 3">
    <name type="scientific">Acinetobacter sichuanensis</name>
    <dbReference type="NCBI Taxonomy" id="2136183"/>
    <lineage>
        <taxon>Bacteria</taxon>
        <taxon>Pseudomonadati</taxon>
        <taxon>Pseudomonadota</taxon>
        <taxon>Gammaproteobacteria</taxon>
        <taxon>Moraxellales</taxon>
        <taxon>Moraxellaceae</taxon>
        <taxon>Acinetobacter</taxon>
    </lineage>
</organism>
<keyword evidence="4" id="KW-1185">Reference proteome</keyword>
<dbReference type="RefSeq" id="WP_107010307.1">
    <property type="nucleotide sequence ID" value="NZ_JBHRSF010000016.1"/>
</dbReference>
<reference evidence="4" key="3">
    <citation type="journal article" date="2019" name="Int. J. Syst. Evol. Microbiol.">
        <title>The Global Catalogue of Microorganisms (GCM) 10K type strain sequencing project: providing services to taxonomists for standard genome sequencing and annotation.</title>
        <authorList>
            <consortium name="The Broad Institute Genomics Platform"/>
            <consortium name="The Broad Institute Genome Sequencing Center for Infectious Disease"/>
            <person name="Wu L."/>
            <person name="Ma J."/>
        </authorList>
    </citation>
    <scope>NUCLEOTIDE SEQUENCE [LARGE SCALE GENOMIC DNA]</scope>
    <source>
        <strain evidence="4">KCTC 62575</strain>
    </source>
</reference>
<sequence length="75" mass="8834">MKHKKLIERLGAEKIQDILDNAHDDAVYYVDEWNEHFKVHGYCTDKCIIGVHNPQTHYRLETLKRLIADGQNRST</sequence>
<evidence type="ECO:0000313" key="1">
    <source>
        <dbReference type="EMBL" id="MFC2995120.1"/>
    </source>
</evidence>
<dbReference type="Proteomes" id="UP001595455">
    <property type="component" value="Unassembled WGS sequence"/>
</dbReference>
<name>A0A371YIP5_9GAMM</name>
<comment type="caution">
    <text evidence="2">The sequence shown here is derived from an EMBL/GenBank/DDBJ whole genome shotgun (WGS) entry which is preliminary data.</text>
</comment>
<reference evidence="1" key="1">
    <citation type="journal article" date="2014" name="Int. J. Syst. Evol. Microbiol.">
        <title>Complete genome of a new Firmicutes species belonging to the dominant human colonic microbiota ('Ruminococcus bicirculans') reveals two chromosomes and a selective capacity to utilize plant glucans.</title>
        <authorList>
            <consortium name="NISC Comparative Sequencing Program"/>
            <person name="Wegmann U."/>
            <person name="Louis P."/>
            <person name="Goesmann A."/>
            <person name="Henrissat B."/>
            <person name="Duncan S.H."/>
            <person name="Flint H.J."/>
        </authorList>
    </citation>
    <scope>NUCLEOTIDE SEQUENCE</scope>
    <source>
        <strain evidence="1">KCTC 62575</strain>
    </source>
</reference>
<dbReference type="AlphaFoldDB" id="A0A371YIP5"/>
<evidence type="ECO:0000313" key="3">
    <source>
        <dbReference type="Proteomes" id="UP000240957"/>
    </source>
</evidence>
<gene>
    <name evidence="1" type="ORF">ACFODO_07510</name>
    <name evidence="2" type="ORF">C9E89_022600</name>
</gene>
<dbReference type="OrthoDB" id="9847933at2"/>
<dbReference type="Proteomes" id="UP000240957">
    <property type="component" value="Unassembled WGS sequence"/>
</dbReference>
<dbReference type="EMBL" id="JBHRSF010000016">
    <property type="protein sequence ID" value="MFC2995120.1"/>
    <property type="molecule type" value="Genomic_DNA"/>
</dbReference>
<proteinExistence type="predicted"/>
<dbReference type="EMBL" id="PYIX02000149">
    <property type="protein sequence ID" value="RFC81300.1"/>
    <property type="molecule type" value="Genomic_DNA"/>
</dbReference>
<reference evidence="1" key="4">
    <citation type="submission" date="2024-09" db="EMBL/GenBank/DDBJ databases">
        <authorList>
            <person name="Sun Q."/>
            <person name="Mori K."/>
        </authorList>
    </citation>
    <scope>NUCLEOTIDE SEQUENCE</scope>
    <source>
        <strain evidence="1">KCTC 62575</strain>
    </source>
</reference>
<protein>
    <submittedName>
        <fullName evidence="2">Uncharacterized protein</fullName>
    </submittedName>
</protein>
<reference evidence="2 3" key="2">
    <citation type="submission" date="2018-08" db="EMBL/GenBank/DDBJ databases">
        <title>The draft genome of Acinetobacter sichuanensis strain WCHAc060041.</title>
        <authorList>
            <person name="Qin J."/>
            <person name="Feng Y."/>
            <person name="Zong Z."/>
        </authorList>
    </citation>
    <scope>NUCLEOTIDE SEQUENCE [LARGE SCALE GENOMIC DNA]</scope>
    <source>
        <strain evidence="2 3">WCHAc060041</strain>
    </source>
</reference>
<evidence type="ECO:0000313" key="4">
    <source>
        <dbReference type="Proteomes" id="UP001595455"/>
    </source>
</evidence>
<accession>A0A371YIP5</accession>
<evidence type="ECO:0000313" key="2">
    <source>
        <dbReference type="EMBL" id="RFC81300.1"/>
    </source>
</evidence>